<dbReference type="InterPro" id="IPR036291">
    <property type="entry name" value="NAD(P)-bd_dom_sf"/>
</dbReference>
<dbReference type="Gene3D" id="3.30.360.10">
    <property type="entry name" value="Dihydrodipicolinate Reductase, domain 2"/>
    <property type="match status" value="1"/>
</dbReference>
<keyword evidence="4" id="KW-1185">Reference proteome</keyword>
<dbReference type="InterPro" id="IPR000683">
    <property type="entry name" value="Gfo/Idh/MocA-like_OxRdtase_N"/>
</dbReference>
<evidence type="ECO:0000259" key="2">
    <source>
        <dbReference type="Pfam" id="PF22685"/>
    </source>
</evidence>
<dbReference type="InterPro" id="IPR051317">
    <property type="entry name" value="Gfo/Idh/MocA_oxidoreduct"/>
</dbReference>
<reference evidence="3 4" key="1">
    <citation type="submission" date="2020-01" db="EMBL/GenBank/DDBJ databases">
        <title>Identification and distribution of gene clusters putatively required for synthesis of sphingolipid metabolism inhibitors in phylogenetically diverse species of the filamentous fungus Fusarium.</title>
        <authorList>
            <person name="Kim H.-S."/>
            <person name="Busman M."/>
            <person name="Brown D.W."/>
            <person name="Divon H."/>
            <person name="Uhlig S."/>
            <person name="Proctor R.H."/>
        </authorList>
    </citation>
    <scope>NUCLEOTIDE SEQUENCE [LARGE SCALE GENOMIC DNA]</scope>
    <source>
        <strain evidence="3 4">NRRL 13308</strain>
    </source>
</reference>
<dbReference type="SUPFAM" id="SSF51735">
    <property type="entry name" value="NAD(P)-binding Rossmann-fold domains"/>
    <property type="match status" value="1"/>
</dbReference>
<dbReference type="PANTHER" id="PTHR43708:SF1">
    <property type="entry name" value="GALACTOSE_LACTOSE METABOLISM REGULATORY PROTEIN GAL80"/>
    <property type="match status" value="1"/>
</dbReference>
<proteinExistence type="predicted"/>
<accession>A0A8H4JKH7</accession>
<evidence type="ECO:0000313" key="3">
    <source>
        <dbReference type="EMBL" id="KAF4428366.1"/>
    </source>
</evidence>
<dbReference type="GO" id="GO:0000166">
    <property type="term" value="F:nucleotide binding"/>
    <property type="evidence" value="ECO:0007669"/>
    <property type="project" value="InterPro"/>
</dbReference>
<gene>
    <name evidence="3" type="ORF">FACUT_9397</name>
</gene>
<dbReference type="SUPFAM" id="SSF55347">
    <property type="entry name" value="Glyceraldehyde-3-phosphate dehydrogenase-like, C-terminal domain"/>
    <property type="match status" value="1"/>
</dbReference>
<organism evidence="3 4">
    <name type="scientific">Fusarium acutatum</name>
    <dbReference type="NCBI Taxonomy" id="78861"/>
    <lineage>
        <taxon>Eukaryota</taxon>
        <taxon>Fungi</taxon>
        <taxon>Dikarya</taxon>
        <taxon>Ascomycota</taxon>
        <taxon>Pezizomycotina</taxon>
        <taxon>Sordariomycetes</taxon>
        <taxon>Hypocreomycetidae</taxon>
        <taxon>Hypocreales</taxon>
        <taxon>Nectriaceae</taxon>
        <taxon>Fusarium</taxon>
        <taxon>Fusarium fujikuroi species complex</taxon>
    </lineage>
</organism>
<feature type="domain" description="Gal80p-like C-terminal" evidence="2">
    <location>
        <begin position="142"/>
        <end position="292"/>
    </location>
</feature>
<dbReference type="PANTHER" id="PTHR43708">
    <property type="entry name" value="CONSERVED EXPRESSED OXIDOREDUCTASE (EUROFUNG)"/>
    <property type="match status" value="1"/>
</dbReference>
<dbReference type="OrthoDB" id="446809at2759"/>
<dbReference type="Pfam" id="PF01408">
    <property type="entry name" value="GFO_IDH_MocA"/>
    <property type="match status" value="1"/>
</dbReference>
<sequence length="330" mass="35874">MAPIRLGIIGLSTNPGSWAAAAHLPYLLSPHGRGHYNIVALCNSAVESAHSAIETFGLPSDTRAYDDPNDLAHDANVDLVVCSTRVDRHYATIKPSISAGKAVFVEWPLASNISQARELASSAMSENIKCVVGLQGPVNAPIIRVRKLLEDGLIGKVLNSDVKSWGGTGKHNAIPESLSYFTQMAVGGNAITIGFGHLWEFLQYALGDAYDIRTRLQLQQPKADLTSTTGGIVGTVESDVPHLVSVTALLRPSQYIEKGATTLVTYQRRPPYPGEPKFTWTITGERGELRLTAEGGTTPRTMASKPVKIELHEFSTEIVRQVPWAWEPWR</sequence>
<feature type="domain" description="Gfo/Idh/MocA-like oxidoreductase N-terminal" evidence="1">
    <location>
        <begin position="5"/>
        <end position="133"/>
    </location>
</feature>
<evidence type="ECO:0000313" key="4">
    <source>
        <dbReference type="Proteomes" id="UP000536711"/>
    </source>
</evidence>
<dbReference type="EMBL" id="JAADJF010000268">
    <property type="protein sequence ID" value="KAF4428366.1"/>
    <property type="molecule type" value="Genomic_DNA"/>
</dbReference>
<dbReference type="AlphaFoldDB" id="A0A8H4JKH7"/>
<evidence type="ECO:0000259" key="1">
    <source>
        <dbReference type="Pfam" id="PF01408"/>
    </source>
</evidence>
<dbReference type="Gene3D" id="3.40.50.720">
    <property type="entry name" value="NAD(P)-binding Rossmann-like Domain"/>
    <property type="match status" value="1"/>
</dbReference>
<dbReference type="Pfam" id="PF22685">
    <property type="entry name" value="Gal80p_C-like"/>
    <property type="match status" value="1"/>
</dbReference>
<dbReference type="InterPro" id="IPR055080">
    <property type="entry name" value="Gal80p-like_C"/>
</dbReference>
<comment type="caution">
    <text evidence="3">The sequence shown here is derived from an EMBL/GenBank/DDBJ whole genome shotgun (WGS) entry which is preliminary data.</text>
</comment>
<dbReference type="Proteomes" id="UP000536711">
    <property type="component" value="Unassembled WGS sequence"/>
</dbReference>
<name>A0A8H4JKH7_9HYPO</name>
<protein>
    <submittedName>
        <fullName evidence="3">Oxidoreductase family</fullName>
    </submittedName>
</protein>